<protein>
    <recommendedName>
        <fullName evidence="1">BTB domain-containing protein</fullName>
    </recommendedName>
</protein>
<accession>A0A0D7BRG0</accession>
<dbReference type="Pfam" id="PF00651">
    <property type="entry name" value="BTB"/>
    <property type="match status" value="1"/>
</dbReference>
<evidence type="ECO:0000259" key="1">
    <source>
        <dbReference type="PROSITE" id="PS50097"/>
    </source>
</evidence>
<proteinExistence type="predicted"/>
<dbReference type="PROSITE" id="PS50097">
    <property type="entry name" value="BTB"/>
    <property type="match status" value="1"/>
</dbReference>
<feature type="domain" description="BTB" evidence="1">
    <location>
        <begin position="23"/>
        <end position="84"/>
    </location>
</feature>
<evidence type="ECO:0000313" key="2">
    <source>
        <dbReference type="EMBL" id="KIY73022.1"/>
    </source>
</evidence>
<dbReference type="AlphaFoldDB" id="A0A0D7BRG0"/>
<dbReference type="EMBL" id="KN880438">
    <property type="protein sequence ID" value="KIY73022.1"/>
    <property type="molecule type" value="Genomic_DNA"/>
</dbReference>
<sequence>MDHLPPVQGKIASHPFDGSDATSDVILVSQDKTNFYAHKVILSLASPYFKDLFSCPTDYVDAADPLVPVAEDGHTLDTILRFCYPAVDPWFDSLAELYAIISIMVNKYSMAAVARRARSQLRRYAKEDGLRVFAIAHGLGWMPEAAEAADVVLNRRLLAYDDEDVPELEILHPRILYKLFKCHQERTDRVVGIAGNAVSVGRDVDEYLRRGSCSTHERWLVEDEPYATRSWLTDYCGKICEALRECPSKDSLVCADRVARKAAREQAASCVNCCKEDLDLVFDWFIPELYLREVEEALAMKFTL</sequence>
<evidence type="ECO:0000313" key="3">
    <source>
        <dbReference type="Proteomes" id="UP000054007"/>
    </source>
</evidence>
<dbReference type="OrthoDB" id="6359816at2759"/>
<dbReference type="SUPFAM" id="SSF54695">
    <property type="entry name" value="POZ domain"/>
    <property type="match status" value="1"/>
</dbReference>
<dbReference type="STRING" id="1314674.A0A0D7BRG0"/>
<keyword evidence="3" id="KW-1185">Reference proteome</keyword>
<gene>
    <name evidence="2" type="ORF">CYLTODRAFT_449233</name>
</gene>
<organism evidence="2 3">
    <name type="scientific">Cylindrobasidium torrendii FP15055 ss-10</name>
    <dbReference type="NCBI Taxonomy" id="1314674"/>
    <lineage>
        <taxon>Eukaryota</taxon>
        <taxon>Fungi</taxon>
        <taxon>Dikarya</taxon>
        <taxon>Basidiomycota</taxon>
        <taxon>Agaricomycotina</taxon>
        <taxon>Agaricomycetes</taxon>
        <taxon>Agaricomycetidae</taxon>
        <taxon>Agaricales</taxon>
        <taxon>Marasmiineae</taxon>
        <taxon>Physalacriaceae</taxon>
        <taxon>Cylindrobasidium</taxon>
    </lineage>
</organism>
<dbReference type="Proteomes" id="UP000054007">
    <property type="component" value="Unassembled WGS sequence"/>
</dbReference>
<dbReference type="InterPro" id="IPR000210">
    <property type="entry name" value="BTB/POZ_dom"/>
</dbReference>
<dbReference type="Gene3D" id="3.30.710.10">
    <property type="entry name" value="Potassium Channel Kv1.1, Chain A"/>
    <property type="match status" value="1"/>
</dbReference>
<dbReference type="SMART" id="SM00225">
    <property type="entry name" value="BTB"/>
    <property type="match status" value="1"/>
</dbReference>
<name>A0A0D7BRG0_9AGAR</name>
<reference evidence="2 3" key="1">
    <citation type="journal article" date="2015" name="Fungal Genet. Biol.">
        <title>Evolution of novel wood decay mechanisms in Agaricales revealed by the genome sequences of Fistulina hepatica and Cylindrobasidium torrendii.</title>
        <authorList>
            <person name="Floudas D."/>
            <person name="Held B.W."/>
            <person name="Riley R."/>
            <person name="Nagy L.G."/>
            <person name="Koehler G."/>
            <person name="Ransdell A.S."/>
            <person name="Younus H."/>
            <person name="Chow J."/>
            <person name="Chiniquy J."/>
            <person name="Lipzen A."/>
            <person name="Tritt A."/>
            <person name="Sun H."/>
            <person name="Haridas S."/>
            <person name="LaButti K."/>
            <person name="Ohm R.A."/>
            <person name="Kues U."/>
            <person name="Blanchette R.A."/>
            <person name="Grigoriev I.V."/>
            <person name="Minto R.E."/>
            <person name="Hibbett D.S."/>
        </authorList>
    </citation>
    <scope>NUCLEOTIDE SEQUENCE [LARGE SCALE GENOMIC DNA]</scope>
    <source>
        <strain evidence="2 3">FP15055 ss-10</strain>
    </source>
</reference>
<dbReference type="InterPro" id="IPR011333">
    <property type="entry name" value="SKP1/BTB/POZ_sf"/>
</dbReference>
<dbReference type="CDD" id="cd18186">
    <property type="entry name" value="BTB_POZ_ZBTB_KLHL-like"/>
    <property type="match status" value="1"/>
</dbReference>